<keyword evidence="9" id="KW-1185">Reference proteome</keyword>
<name>A0ABS4IEJ9_9BACI</name>
<dbReference type="SUPFAM" id="SSF55804">
    <property type="entry name" value="Phoshotransferase/anion transport protein"/>
    <property type="match status" value="1"/>
</dbReference>
<dbReference type="InterPro" id="IPR036390">
    <property type="entry name" value="WH_DNA-bd_sf"/>
</dbReference>
<dbReference type="InterPro" id="IPR016152">
    <property type="entry name" value="PTrfase/Anion_transptr"/>
</dbReference>
<evidence type="ECO:0000259" key="5">
    <source>
        <dbReference type="PROSITE" id="PS51094"/>
    </source>
</evidence>
<dbReference type="Pfam" id="PF08279">
    <property type="entry name" value="HTH_11"/>
    <property type="match status" value="2"/>
</dbReference>
<feature type="domain" description="PRD" evidence="7">
    <location>
        <begin position="204"/>
        <end position="309"/>
    </location>
</feature>
<comment type="caution">
    <text evidence="8">The sequence shown here is derived from an EMBL/GenBank/DDBJ whole genome shotgun (WGS) entry which is preliminary data.</text>
</comment>
<dbReference type="InterPro" id="IPR050661">
    <property type="entry name" value="BglG_antiterminators"/>
</dbReference>
<evidence type="ECO:0000259" key="6">
    <source>
        <dbReference type="PROSITE" id="PS51099"/>
    </source>
</evidence>
<dbReference type="Gene3D" id="3.40.50.2300">
    <property type="match status" value="1"/>
</dbReference>
<dbReference type="InterPro" id="IPR036634">
    <property type="entry name" value="PRD_sf"/>
</dbReference>
<dbReference type="Proteomes" id="UP001519345">
    <property type="component" value="Unassembled WGS sequence"/>
</dbReference>
<feature type="domain" description="PTS EIIB type-2" evidence="6">
    <location>
        <begin position="422"/>
        <end position="511"/>
    </location>
</feature>
<dbReference type="InterPro" id="IPR002178">
    <property type="entry name" value="PTS_EIIA_type-2_dom"/>
</dbReference>
<dbReference type="Pfam" id="PF00359">
    <property type="entry name" value="PTS_EIIA_2"/>
    <property type="match status" value="1"/>
</dbReference>
<evidence type="ECO:0000256" key="4">
    <source>
        <dbReference type="ARBA" id="ARBA00023163"/>
    </source>
</evidence>
<evidence type="ECO:0000256" key="2">
    <source>
        <dbReference type="ARBA" id="ARBA00022737"/>
    </source>
</evidence>
<reference evidence="8 9" key="1">
    <citation type="submission" date="2021-03" db="EMBL/GenBank/DDBJ databases">
        <title>Genomic Encyclopedia of Type Strains, Phase IV (KMG-IV): sequencing the most valuable type-strain genomes for metagenomic binning, comparative biology and taxonomic classification.</title>
        <authorList>
            <person name="Goeker M."/>
        </authorList>
    </citation>
    <scope>NUCLEOTIDE SEQUENCE [LARGE SCALE GENOMIC DNA]</scope>
    <source>
        <strain evidence="8 9">DSM 25609</strain>
    </source>
</reference>
<dbReference type="Gene3D" id="1.10.10.10">
    <property type="entry name" value="Winged helix-like DNA-binding domain superfamily/Winged helix DNA-binding domain"/>
    <property type="match status" value="2"/>
</dbReference>
<dbReference type="PANTHER" id="PTHR30185">
    <property type="entry name" value="CRYPTIC BETA-GLUCOSIDE BGL OPERON ANTITERMINATOR"/>
    <property type="match status" value="1"/>
</dbReference>
<keyword evidence="3" id="KW-0805">Transcription regulation</keyword>
<organism evidence="8 9">
    <name type="scientific">Virgibacillus natechei</name>
    <dbReference type="NCBI Taxonomy" id="1216297"/>
    <lineage>
        <taxon>Bacteria</taxon>
        <taxon>Bacillati</taxon>
        <taxon>Bacillota</taxon>
        <taxon>Bacilli</taxon>
        <taxon>Bacillales</taxon>
        <taxon>Bacillaceae</taxon>
        <taxon>Virgibacillus</taxon>
    </lineage>
</organism>
<evidence type="ECO:0000259" key="7">
    <source>
        <dbReference type="PROSITE" id="PS51372"/>
    </source>
</evidence>
<gene>
    <name evidence="8" type="ORF">J2Z83_001463</name>
</gene>
<dbReference type="RefSeq" id="WP_264917234.1">
    <property type="nucleotide sequence ID" value="NZ_CP110224.1"/>
</dbReference>
<dbReference type="InterPro" id="IPR011608">
    <property type="entry name" value="PRD"/>
</dbReference>
<dbReference type="Pfam" id="PF00874">
    <property type="entry name" value="PRD"/>
    <property type="match status" value="2"/>
</dbReference>
<dbReference type="CDD" id="cd05568">
    <property type="entry name" value="PTS_IIB_bgl_like"/>
    <property type="match status" value="1"/>
</dbReference>
<accession>A0ABS4IEJ9</accession>
<evidence type="ECO:0000313" key="8">
    <source>
        <dbReference type="EMBL" id="MBP1969359.1"/>
    </source>
</evidence>
<protein>
    <submittedName>
        <fullName evidence="8">Mannitol operon transcriptional antiterminator</fullName>
    </submittedName>
</protein>
<evidence type="ECO:0000256" key="1">
    <source>
        <dbReference type="ARBA" id="ARBA00022679"/>
    </source>
</evidence>
<keyword evidence="4" id="KW-0804">Transcription</keyword>
<dbReference type="InterPro" id="IPR013011">
    <property type="entry name" value="PTS_EIIB_2"/>
</dbReference>
<dbReference type="PROSITE" id="PS51094">
    <property type="entry name" value="PTS_EIIA_TYPE_2"/>
    <property type="match status" value="1"/>
</dbReference>
<dbReference type="InterPro" id="IPR036095">
    <property type="entry name" value="PTS_EIIB-like_sf"/>
</dbReference>
<dbReference type="PANTHER" id="PTHR30185:SF18">
    <property type="entry name" value="TRANSCRIPTIONAL REGULATOR MTLR"/>
    <property type="match status" value="1"/>
</dbReference>
<keyword evidence="2" id="KW-0677">Repeat</keyword>
<feature type="domain" description="PTS EIIA type-2" evidence="5">
    <location>
        <begin position="543"/>
        <end position="690"/>
    </location>
</feature>
<dbReference type="PROSITE" id="PS51372">
    <property type="entry name" value="PRD_2"/>
    <property type="match status" value="2"/>
</dbReference>
<dbReference type="Gene3D" id="1.10.1790.10">
    <property type="entry name" value="PRD domain"/>
    <property type="match status" value="2"/>
</dbReference>
<dbReference type="Gene3D" id="3.40.930.10">
    <property type="entry name" value="Mannitol-specific EII, Chain A"/>
    <property type="match status" value="1"/>
</dbReference>
<evidence type="ECO:0000313" key="9">
    <source>
        <dbReference type="Proteomes" id="UP001519345"/>
    </source>
</evidence>
<dbReference type="InterPro" id="IPR036388">
    <property type="entry name" value="WH-like_DNA-bd_sf"/>
</dbReference>
<feature type="domain" description="PRD" evidence="7">
    <location>
        <begin position="314"/>
        <end position="419"/>
    </location>
</feature>
<sequence>MNRLYIAGRERKVIELLIKYPEGITVKELGAELEVSTRTIHRDLKNSEKTLFDYNLELAKKAGVGVRIIGDSQDLQQLEMALTKMPSLEFTPNERQAVILSALLETNEPIKLYALASELGVTVATISHDLDELEEPLTSHHLFLIRKRGFGVKVEGEERNKRAAISNLISKYVDPFEFVSLIKENIQKKSKPQLNSISNRLLGLVNPEKLVLIEQKVEQTRTHLQHELADSAHVGLVVHLALAIERLQKGDTIEFDPVYLKQMEETHEYAIAKKLIQDLEMAFDMEIPEDEIGYITMHLLGAKLRSDHHFMLEDSSMDVAYQAKALIQYISTQLDTDLTDNTALLNDLVTHLKPTIYRLKQGMNIKNPMIDEITRDYADLFYLIEQGARDIFPDVALPKDEIGYLVLHFASVLLHGEKDADLHALVICSSGIGTAKILATKLMQRFPEVKQVDNKSLFDLGDSDTGAYDIIVSTIPLKGLDEEYVVTSPMLTKDEVERIKKAIRKKKLTYKPNEAKHDRDEEQNTDFILQLEAMQHYSKVILDVLNAFYMEEMAAKQNVAAILRSVCMQLEKSQMIEDRDTVFRELQNREQVSGLGIPGTSLALYHTRSAHVFVPSFTIHALNESLIVAGMDGEDMTMNRMLLMLAPEDAHPEMLEVLSYLSSIVIQGKESIKRFESGDEAKIKNFLTDQFYSFLNEKKLIH</sequence>
<dbReference type="EMBL" id="JAGGKX010000005">
    <property type="protein sequence ID" value="MBP1969359.1"/>
    <property type="molecule type" value="Genomic_DNA"/>
</dbReference>
<dbReference type="SUPFAM" id="SSF52794">
    <property type="entry name" value="PTS system IIB component-like"/>
    <property type="match status" value="1"/>
</dbReference>
<dbReference type="SUPFAM" id="SSF46785">
    <property type="entry name" value="Winged helix' DNA-binding domain"/>
    <property type="match status" value="1"/>
</dbReference>
<keyword evidence="1" id="KW-0808">Transferase</keyword>
<proteinExistence type="predicted"/>
<dbReference type="PROSITE" id="PS51099">
    <property type="entry name" value="PTS_EIIB_TYPE_2"/>
    <property type="match status" value="1"/>
</dbReference>
<dbReference type="SUPFAM" id="SSF63520">
    <property type="entry name" value="PTS-regulatory domain, PRD"/>
    <property type="match status" value="2"/>
</dbReference>
<dbReference type="InterPro" id="IPR013196">
    <property type="entry name" value="HTH_11"/>
</dbReference>
<evidence type="ECO:0000256" key="3">
    <source>
        <dbReference type="ARBA" id="ARBA00023015"/>
    </source>
</evidence>